<dbReference type="EMBL" id="LHXT01000085">
    <property type="protein sequence ID" value="KXA96736.1"/>
    <property type="molecule type" value="Genomic_DNA"/>
</dbReference>
<dbReference type="GO" id="GO:0003677">
    <property type="term" value="F:DNA binding"/>
    <property type="evidence" value="ECO:0007669"/>
    <property type="project" value="UniProtKB-KW"/>
</dbReference>
<keyword evidence="4 5" id="KW-0804">Transcription</keyword>
<accession>A0A656YV94</accession>
<keyword evidence="3 5" id="KW-0238">DNA-binding</keyword>
<keyword evidence="5" id="KW-0805">Transcription regulation</keyword>
<comment type="caution">
    <text evidence="6">The sequence shown here is derived from an EMBL/GenBank/DDBJ whole genome shotgun (WGS) entry which is preliminary data.</text>
</comment>
<dbReference type="HAMAP" id="MF_00408">
    <property type="entry name" value="TATA_bind_prot_arch"/>
    <property type="match status" value="1"/>
</dbReference>
<feature type="repeat" description="2" evidence="5">
    <location>
        <begin position="99"/>
        <end position="175"/>
    </location>
</feature>
<dbReference type="AlphaFoldDB" id="A0A656YV94"/>
<dbReference type="GO" id="GO:0003700">
    <property type="term" value="F:DNA-binding transcription factor activity"/>
    <property type="evidence" value="ECO:0007669"/>
    <property type="project" value="UniProtKB-UniRule"/>
</dbReference>
<evidence type="ECO:0000313" key="7">
    <source>
        <dbReference type="Proteomes" id="UP000070257"/>
    </source>
</evidence>
<dbReference type="InterPro" id="IPR000814">
    <property type="entry name" value="TBP"/>
</dbReference>
<comment type="function">
    <text evidence="5">General factor that plays a role in the activation of archaeal genes transcribed by RNA polymerase. Binds specifically to the TATA box promoter element which lies close to the position of transcription initiation.</text>
</comment>
<protein>
    <recommendedName>
        <fullName evidence="5">TATA-box-binding protein</fullName>
    </recommendedName>
    <alternativeName>
        <fullName evidence="5">Box A-binding protein</fullName>
        <shortName evidence="5">BAP</shortName>
    </alternativeName>
    <alternativeName>
        <fullName evidence="5">TATA sequence-binding protein</fullName>
        <shortName evidence="5">TBP</shortName>
    </alternativeName>
    <alternativeName>
        <fullName evidence="5">TATA-box factor</fullName>
    </alternativeName>
</protein>
<dbReference type="Pfam" id="PF00352">
    <property type="entry name" value="TBP"/>
    <property type="match status" value="2"/>
</dbReference>
<evidence type="ECO:0000256" key="2">
    <source>
        <dbReference type="ARBA" id="ARBA00022737"/>
    </source>
</evidence>
<dbReference type="Gene3D" id="3.30.310.10">
    <property type="entry name" value="TATA-Binding Protein"/>
    <property type="match status" value="2"/>
</dbReference>
<evidence type="ECO:0000256" key="3">
    <source>
        <dbReference type="ARBA" id="ARBA00023125"/>
    </source>
</evidence>
<name>A0A656YV94_9EURY</name>
<comment type="caution">
    <text evidence="5">Lacks conserved residue(s) required for the propagation of feature annotation.</text>
</comment>
<dbReference type="GO" id="GO:0006352">
    <property type="term" value="P:DNA-templated transcription initiation"/>
    <property type="evidence" value="ECO:0007669"/>
    <property type="project" value="InterPro"/>
</dbReference>
<evidence type="ECO:0000313" key="6">
    <source>
        <dbReference type="EMBL" id="KXA96736.1"/>
    </source>
</evidence>
<dbReference type="PRINTS" id="PR00686">
    <property type="entry name" value="TIFACTORIID"/>
</dbReference>
<evidence type="ECO:0000256" key="4">
    <source>
        <dbReference type="ARBA" id="ARBA00023163"/>
    </source>
</evidence>
<dbReference type="PANTHER" id="PTHR10126">
    <property type="entry name" value="TATA-BOX BINDING PROTEIN"/>
    <property type="match status" value="1"/>
</dbReference>
<sequence length="176" mass="19645">MVDAEYKVNNVVLTVSYKDVELDLEKISSNLEGARYDFERFPGVIYKTNKLKACFLIFSSGKVNCVGARSVEGAKKAIEELTGKLQKSGCDVGEPKIEVQNMVASVNFQRRFELEEIARNFPNVEYEPEVFPGLVFRMEGTSVAFLLFVQGTGVCVGAKSEEEIEEGIDKIREALE</sequence>
<keyword evidence="7" id="KW-1185">Reference proteome</keyword>
<evidence type="ECO:0000256" key="5">
    <source>
        <dbReference type="HAMAP-Rule" id="MF_00408"/>
    </source>
</evidence>
<keyword evidence="2 5" id="KW-0677">Repeat</keyword>
<evidence type="ECO:0000256" key="1">
    <source>
        <dbReference type="ARBA" id="ARBA00005560"/>
    </source>
</evidence>
<gene>
    <name evidence="5" type="primary">tbp</name>
    <name evidence="6" type="ORF">AKJ39_04215</name>
</gene>
<reference evidence="6 7" key="1">
    <citation type="journal article" date="2016" name="Sci. Rep.">
        <title>Metabolic traits of an uncultured archaeal lineage -MSBL1- from brine pools of the Red Sea.</title>
        <authorList>
            <person name="Mwirichia R."/>
            <person name="Alam I."/>
            <person name="Rashid M."/>
            <person name="Vinu M."/>
            <person name="Ba-Alawi W."/>
            <person name="Anthony Kamau A."/>
            <person name="Kamanda Ngugi D."/>
            <person name="Goker M."/>
            <person name="Klenk H.P."/>
            <person name="Bajic V."/>
            <person name="Stingl U."/>
        </authorList>
    </citation>
    <scope>NUCLEOTIDE SEQUENCE [LARGE SCALE GENOMIC DNA]</scope>
    <source>
        <strain evidence="6">SCGC-AAA259J03</strain>
    </source>
</reference>
<dbReference type="InterPro" id="IPR012295">
    <property type="entry name" value="TBP_dom_sf"/>
</dbReference>
<dbReference type="SUPFAM" id="SSF55945">
    <property type="entry name" value="TATA-box binding protein-like"/>
    <property type="match status" value="2"/>
</dbReference>
<proteinExistence type="inferred from homology"/>
<dbReference type="Proteomes" id="UP000070257">
    <property type="component" value="Unassembled WGS sequence"/>
</dbReference>
<comment type="similarity">
    <text evidence="1 5">Belongs to the TBP family.</text>
</comment>
<organism evidence="6 7">
    <name type="scientific">candidate division MSBL1 archaeon SCGC-AAA259J03</name>
    <dbReference type="NCBI Taxonomy" id="1698269"/>
    <lineage>
        <taxon>Archaea</taxon>
        <taxon>Methanobacteriati</taxon>
        <taxon>Methanobacteriota</taxon>
        <taxon>candidate division MSBL1</taxon>
    </lineage>
</organism>